<evidence type="ECO:0000313" key="3">
    <source>
        <dbReference type="EMBL" id="GGC29652.1"/>
    </source>
</evidence>
<evidence type="ECO:0000259" key="2">
    <source>
        <dbReference type="PROSITE" id="PS51819"/>
    </source>
</evidence>
<feature type="domain" description="VOC" evidence="2">
    <location>
        <begin position="6"/>
        <end position="112"/>
    </location>
</feature>
<dbReference type="Gene3D" id="3.10.180.10">
    <property type="entry name" value="2,3-Dihydroxybiphenyl 1,2-Dioxygenase, domain 1"/>
    <property type="match status" value="2"/>
</dbReference>
<proteinExistence type="predicted"/>
<evidence type="ECO:0000313" key="4">
    <source>
        <dbReference type="Proteomes" id="UP000602004"/>
    </source>
</evidence>
<dbReference type="PANTHER" id="PTHR43048:SF3">
    <property type="entry name" value="METHYLMALONYL-COA EPIMERASE, MITOCHONDRIAL"/>
    <property type="match status" value="1"/>
</dbReference>
<dbReference type="RefSeq" id="WP_167470536.1">
    <property type="nucleotide sequence ID" value="NZ_BMHL01000002.1"/>
</dbReference>
<dbReference type="Pfam" id="PF00903">
    <property type="entry name" value="Glyoxalase"/>
    <property type="match status" value="1"/>
</dbReference>
<keyword evidence="1" id="KW-0479">Metal-binding</keyword>
<dbReference type="InterPro" id="IPR051785">
    <property type="entry name" value="MMCE/EMCE_epimerase"/>
</dbReference>
<dbReference type="InterPro" id="IPR029068">
    <property type="entry name" value="Glyas_Bleomycin-R_OHBP_Dase"/>
</dbReference>
<dbReference type="Proteomes" id="UP000602004">
    <property type="component" value="Unassembled WGS sequence"/>
</dbReference>
<evidence type="ECO:0000256" key="1">
    <source>
        <dbReference type="ARBA" id="ARBA00022723"/>
    </source>
</evidence>
<sequence>MITVQDIAFVRYQVTDLDRMEGFLLDFGLHRAARTEGALYMRAAGTAHHAHVSELGAGNATVGFGLYARDAADLQRLAAHLGVPVEDNPEPGGGCRVRFRDPDGFVIDVLHGDARHAPLPVREPVAMNFGGTRQRLGETVRLTPRPSAVMRLGHVALQVRDFPAMLAFYRDVLGFRVSDTYWAGAEQNTIAAFMHCGLGGQWTDHHTVALIAAQDGRARFDHAAFEVMDIDDVMLGGEYLRSRGYQHSWGVGRHVQGSQIFDYWRDPFGNKIEHWTDGDLVNDSTPVGHAPMSPDELRQWAPPLTPEFFA</sequence>
<dbReference type="PROSITE" id="PS51819">
    <property type="entry name" value="VOC"/>
    <property type="match status" value="2"/>
</dbReference>
<dbReference type="InterPro" id="IPR004360">
    <property type="entry name" value="Glyas_Fos-R_dOase_dom"/>
</dbReference>
<dbReference type="PANTHER" id="PTHR43048">
    <property type="entry name" value="METHYLMALONYL-COA EPIMERASE"/>
    <property type="match status" value="1"/>
</dbReference>
<accession>A0ABQ1LTE5</accession>
<name>A0ABQ1LTE5_9BURK</name>
<feature type="domain" description="VOC" evidence="2">
    <location>
        <begin position="151"/>
        <end position="277"/>
    </location>
</feature>
<organism evidence="3 4">
    <name type="scientific">Paraburkholderia caffeinilytica</name>
    <dbReference type="NCBI Taxonomy" id="1761016"/>
    <lineage>
        <taxon>Bacteria</taxon>
        <taxon>Pseudomonadati</taxon>
        <taxon>Pseudomonadota</taxon>
        <taxon>Betaproteobacteria</taxon>
        <taxon>Burkholderiales</taxon>
        <taxon>Burkholderiaceae</taxon>
        <taxon>Paraburkholderia</taxon>
    </lineage>
</organism>
<dbReference type="SUPFAM" id="SSF54593">
    <property type="entry name" value="Glyoxalase/Bleomycin resistance protein/Dihydroxybiphenyl dioxygenase"/>
    <property type="match status" value="1"/>
</dbReference>
<dbReference type="InterPro" id="IPR037523">
    <property type="entry name" value="VOC_core"/>
</dbReference>
<gene>
    <name evidence="3" type="ORF">GCM10011400_15310</name>
</gene>
<keyword evidence="4" id="KW-1185">Reference proteome</keyword>
<protein>
    <submittedName>
        <fullName evidence="3">2,3-dihydroxybiphenyl 1,2-dioxygenase</fullName>
    </submittedName>
</protein>
<comment type="caution">
    <text evidence="3">The sequence shown here is derived from an EMBL/GenBank/DDBJ whole genome shotgun (WGS) entry which is preliminary data.</text>
</comment>
<dbReference type="EMBL" id="BMHL01000002">
    <property type="protein sequence ID" value="GGC29652.1"/>
    <property type="molecule type" value="Genomic_DNA"/>
</dbReference>
<reference evidence="4" key="1">
    <citation type="journal article" date="2019" name="Int. J. Syst. Evol. Microbiol.">
        <title>The Global Catalogue of Microorganisms (GCM) 10K type strain sequencing project: providing services to taxonomists for standard genome sequencing and annotation.</title>
        <authorList>
            <consortium name="The Broad Institute Genomics Platform"/>
            <consortium name="The Broad Institute Genome Sequencing Center for Infectious Disease"/>
            <person name="Wu L."/>
            <person name="Ma J."/>
        </authorList>
    </citation>
    <scope>NUCLEOTIDE SEQUENCE [LARGE SCALE GENOMIC DNA]</scope>
    <source>
        <strain evidence="4">CGMCC 1.15103</strain>
    </source>
</reference>